<evidence type="ECO:0000256" key="1">
    <source>
        <dbReference type="SAM" id="MobiDB-lite"/>
    </source>
</evidence>
<evidence type="ECO:0000259" key="3">
    <source>
        <dbReference type="Pfam" id="PF10908"/>
    </source>
</evidence>
<organism evidence="4 5">
    <name type="scientific">Bosea lathyri</name>
    <dbReference type="NCBI Taxonomy" id="1036778"/>
    <lineage>
        <taxon>Bacteria</taxon>
        <taxon>Pseudomonadati</taxon>
        <taxon>Pseudomonadota</taxon>
        <taxon>Alphaproteobacteria</taxon>
        <taxon>Hyphomicrobiales</taxon>
        <taxon>Boseaceae</taxon>
        <taxon>Bosea</taxon>
    </lineage>
</organism>
<feature type="domain" description="Tlde1" evidence="3">
    <location>
        <begin position="263"/>
        <end position="366"/>
    </location>
</feature>
<sequence>MIDRPRTSSVFVPRSRRRGRRISFFPFALVAIAAAGLGLLAISWQPETTPVALPAGKSEPAAPVQVAVARPAKLYNPILDPGFALGPAPVPLGQNAPLDARFQSIQPQPAATAFPAAPAARPVETAALAEPKVSQPDPAGIAPSLPLPKLVEGVTLPAPRPSDLRAPVEPQPPRLAERPSMRRSKAAVALATPADGRSFFEKLFGATPSTGTALAYAAPEDDVVDRGRGRRLSPTLPSGPVSAQGTAVYDISARTVYMPNGERLEAHSGLGDKLDDPRFAHVRMKGVTPPHTYTLTEREALFHGVRALRLNPVGGSGAIHGRAGLLAHTYLLGPNGDSNGCVSFKDYDKFLQAYLRGEVKRLVVVASAS</sequence>
<name>A0A1H6CYQ3_9HYPH</name>
<gene>
    <name evidence="4" type="ORF">SAMN04488115_11373</name>
</gene>
<protein>
    <recommendedName>
        <fullName evidence="3">Tlde1 domain-containing protein</fullName>
    </recommendedName>
</protein>
<dbReference type="RefSeq" id="WP_103875097.1">
    <property type="nucleotide sequence ID" value="NZ_FNUY01000013.1"/>
</dbReference>
<evidence type="ECO:0000313" key="5">
    <source>
        <dbReference type="Proteomes" id="UP000236743"/>
    </source>
</evidence>
<proteinExistence type="predicted"/>
<feature type="transmembrane region" description="Helical" evidence="2">
    <location>
        <begin position="24"/>
        <end position="44"/>
    </location>
</feature>
<accession>A0A1H6CYQ3</accession>
<reference evidence="4 5" key="1">
    <citation type="submission" date="2016-10" db="EMBL/GenBank/DDBJ databases">
        <authorList>
            <person name="de Groot N.N."/>
        </authorList>
    </citation>
    <scope>NUCLEOTIDE SEQUENCE [LARGE SCALE GENOMIC DNA]</scope>
    <source>
        <strain evidence="4 5">DSM 26656</strain>
    </source>
</reference>
<evidence type="ECO:0000256" key="2">
    <source>
        <dbReference type="SAM" id="Phobius"/>
    </source>
</evidence>
<dbReference type="OrthoDB" id="9816088at2"/>
<dbReference type="Pfam" id="PF10908">
    <property type="entry name" value="Tlde1_dom"/>
    <property type="match status" value="1"/>
</dbReference>
<keyword evidence="2" id="KW-1133">Transmembrane helix</keyword>
<dbReference type="AlphaFoldDB" id="A0A1H6CYQ3"/>
<keyword evidence="2" id="KW-0812">Transmembrane</keyword>
<dbReference type="Proteomes" id="UP000236743">
    <property type="component" value="Unassembled WGS sequence"/>
</dbReference>
<evidence type="ECO:0000313" key="4">
    <source>
        <dbReference type="EMBL" id="SEG77947.1"/>
    </source>
</evidence>
<feature type="region of interest" description="Disordered" evidence="1">
    <location>
        <begin position="152"/>
        <end position="184"/>
    </location>
</feature>
<dbReference type="EMBL" id="FNUY01000013">
    <property type="protein sequence ID" value="SEG77947.1"/>
    <property type="molecule type" value="Genomic_DNA"/>
</dbReference>
<dbReference type="InterPro" id="IPR021225">
    <property type="entry name" value="Tlde1_dom"/>
</dbReference>
<keyword evidence="2" id="KW-0472">Membrane</keyword>
<keyword evidence="5" id="KW-1185">Reference proteome</keyword>